<organism evidence="1 2">
    <name type="scientific">Xenopus laevis</name>
    <name type="common">African clawed frog</name>
    <dbReference type="NCBI Taxonomy" id="8355"/>
    <lineage>
        <taxon>Eukaryota</taxon>
        <taxon>Metazoa</taxon>
        <taxon>Chordata</taxon>
        <taxon>Craniata</taxon>
        <taxon>Vertebrata</taxon>
        <taxon>Euteleostomi</taxon>
        <taxon>Amphibia</taxon>
        <taxon>Batrachia</taxon>
        <taxon>Anura</taxon>
        <taxon>Pipoidea</taxon>
        <taxon>Pipidae</taxon>
        <taxon>Xenopodinae</taxon>
        <taxon>Xenopus</taxon>
        <taxon>Xenopus</taxon>
    </lineage>
</organism>
<reference evidence="2" key="1">
    <citation type="journal article" date="2016" name="Nature">
        <title>Genome evolution in the allotetraploid frog Xenopus laevis.</title>
        <authorList>
            <person name="Session A.M."/>
            <person name="Uno Y."/>
            <person name="Kwon T."/>
            <person name="Chapman J.A."/>
            <person name="Toyoda A."/>
            <person name="Takahashi S."/>
            <person name="Fukui A."/>
            <person name="Hikosaka A."/>
            <person name="Suzuki A."/>
            <person name="Kondo M."/>
            <person name="van Heeringen S.J."/>
            <person name="Quigley I."/>
            <person name="Heinz S."/>
            <person name="Ogino H."/>
            <person name="Ochi H."/>
            <person name="Hellsten U."/>
            <person name="Lyons J.B."/>
            <person name="Simakov O."/>
            <person name="Putnam N."/>
            <person name="Stites J."/>
            <person name="Kuroki Y."/>
            <person name="Tanaka T."/>
            <person name="Michiue T."/>
            <person name="Watanabe M."/>
            <person name="Bogdanovic O."/>
            <person name="Lister R."/>
            <person name="Georgiou G."/>
            <person name="Paranjpe S.S."/>
            <person name="van Kruijsbergen I."/>
            <person name="Shu S."/>
            <person name="Carlson J."/>
            <person name="Kinoshita T."/>
            <person name="Ohta Y."/>
            <person name="Mawaribuchi S."/>
            <person name="Jenkins J."/>
            <person name="Grimwood J."/>
            <person name="Schmutz J."/>
            <person name="Mitros T."/>
            <person name="Mozaffari S.V."/>
            <person name="Suzuki Y."/>
            <person name="Haramoto Y."/>
            <person name="Yamamoto T.S."/>
            <person name="Takagi C."/>
            <person name="Heald R."/>
            <person name="Miller K."/>
            <person name="Haudenschild C."/>
            <person name="Kitzman J."/>
            <person name="Nakayama T."/>
            <person name="Izutsu Y."/>
            <person name="Robert J."/>
            <person name="Fortriede J."/>
            <person name="Burns K."/>
            <person name="Lotay V."/>
            <person name="Karimi K."/>
            <person name="Yasuoka Y."/>
            <person name="Dichmann D.S."/>
            <person name="Flajnik M.F."/>
            <person name="Houston D.W."/>
            <person name="Shendure J."/>
            <person name="DuPasquier L."/>
            <person name="Vize P.D."/>
            <person name="Zorn A.M."/>
            <person name="Ito M."/>
            <person name="Marcotte E.M."/>
            <person name="Wallingford J.B."/>
            <person name="Ito Y."/>
            <person name="Asashima M."/>
            <person name="Ueno N."/>
            <person name="Matsuda Y."/>
            <person name="Veenstra G.J."/>
            <person name="Fujiyama A."/>
            <person name="Harland R.M."/>
            <person name="Taira M."/>
            <person name="Rokhsar D.S."/>
        </authorList>
    </citation>
    <scope>NUCLEOTIDE SEQUENCE [LARGE SCALE GENOMIC DNA]</scope>
    <source>
        <strain evidence="2">J</strain>
    </source>
</reference>
<protein>
    <submittedName>
        <fullName evidence="1">Uncharacterized protein</fullName>
    </submittedName>
</protein>
<sequence length="90" mass="10233">MSLGCTENILKTVPIISSFIVNQQILISLQAHGHCQRRQLEQANALTNRKSNEPQLPMQCDWSACKTCGPVCFIILYLQYVISDRNSVYF</sequence>
<dbReference type="Proteomes" id="UP000694892">
    <property type="component" value="Chromosome 9_10S"/>
</dbReference>
<accession>A0A974H025</accession>
<dbReference type="AlphaFoldDB" id="A0A974H025"/>
<proteinExistence type="predicted"/>
<evidence type="ECO:0000313" key="1">
    <source>
        <dbReference type="EMBL" id="OCT59854.1"/>
    </source>
</evidence>
<evidence type="ECO:0000313" key="2">
    <source>
        <dbReference type="Proteomes" id="UP000694892"/>
    </source>
</evidence>
<name>A0A974H025_XENLA</name>
<gene>
    <name evidence="1" type="ORF">XELAEV_18045872mg</name>
</gene>
<dbReference type="EMBL" id="CM004483">
    <property type="protein sequence ID" value="OCT59854.1"/>
    <property type="molecule type" value="Genomic_DNA"/>
</dbReference>